<sequence length="536" mass="61423">MLSTLPAELQNEVVLHIAQFENATDRTSTLSALALCDRTFAKICREPLYRNISIEPGTRQQPSPRLYRLLRTLLLDDQSIGAKVQSLSTSIVTTNWLKDENTPYLDLPLAAQLLKQSLSKPVAECFRRGLFQGSSDFWEALVCVLLVLLPNLESCTVRLGPYTNGKNLFCRVRGHSPPLIFQKLRHLEIRLPDRWHVGISPAPFPLLQVENVTPLQSLTIDGRGSYHPRDEFRLFVGARGNQIEINLHSLTIIESHRFDQWAYFLHPIKGIRNFAFEIYDVKSIEGVLESFSNFTDTLERASIVAFLPDSFVSSDRVPNNETDEEDDLPVRAAQALQALPSIIERAITLFGRDLATMGSFQPFKKLKTLLISELLLLGSQPVTPTLASILPESLEELILQVPRRTKVFEVRRPGQPEIYSHARLIEAMEDLPSGLKSIRFVCKISDVWYTSPPIEINTFHDREAIEVISIWRPFLEWKVRKCPLMMESQRIQMIQKRHDKKEGFEPMFHEYKRFAESYEKTFGEVCHAPVRRFVQT</sequence>
<protein>
    <submittedName>
        <fullName evidence="1">Uncharacterized protein</fullName>
    </submittedName>
</protein>
<keyword evidence="2" id="KW-1185">Reference proteome</keyword>
<accession>A0A6A5XSJ9</accession>
<reference evidence="1" key="1">
    <citation type="journal article" date="2020" name="Stud. Mycol.">
        <title>101 Dothideomycetes genomes: a test case for predicting lifestyles and emergence of pathogens.</title>
        <authorList>
            <person name="Haridas S."/>
            <person name="Albert R."/>
            <person name="Binder M."/>
            <person name="Bloem J."/>
            <person name="Labutti K."/>
            <person name="Salamov A."/>
            <person name="Andreopoulos B."/>
            <person name="Baker S."/>
            <person name="Barry K."/>
            <person name="Bills G."/>
            <person name="Bluhm B."/>
            <person name="Cannon C."/>
            <person name="Castanera R."/>
            <person name="Culley D."/>
            <person name="Daum C."/>
            <person name="Ezra D."/>
            <person name="Gonzalez J."/>
            <person name="Henrissat B."/>
            <person name="Kuo A."/>
            <person name="Liang C."/>
            <person name="Lipzen A."/>
            <person name="Lutzoni F."/>
            <person name="Magnuson J."/>
            <person name="Mondo S."/>
            <person name="Nolan M."/>
            <person name="Ohm R."/>
            <person name="Pangilinan J."/>
            <person name="Park H.-J."/>
            <person name="Ramirez L."/>
            <person name="Alfaro M."/>
            <person name="Sun H."/>
            <person name="Tritt A."/>
            <person name="Yoshinaga Y."/>
            <person name="Zwiers L.-H."/>
            <person name="Turgeon B."/>
            <person name="Goodwin S."/>
            <person name="Spatafora J."/>
            <person name="Crous P."/>
            <person name="Grigoriev I."/>
        </authorList>
    </citation>
    <scope>NUCLEOTIDE SEQUENCE</scope>
    <source>
        <strain evidence="1">CBS 175.79</strain>
    </source>
</reference>
<proteinExistence type="predicted"/>
<dbReference type="EMBL" id="ML978069">
    <property type="protein sequence ID" value="KAF2016278.1"/>
    <property type="molecule type" value="Genomic_DNA"/>
</dbReference>
<evidence type="ECO:0000313" key="2">
    <source>
        <dbReference type="Proteomes" id="UP000799778"/>
    </source>
</evidence>
<name>A0A6A5XSJ9_9PLEO</name>
<gene>
    <name evidence="1" type="ORF">BU24DRAFT_422616</name>
</gene>
<dbReference type="RefSeq" id="XP_033384617.1">
    <property type="nucleotide sequence ID" value="XM_033528033.1"/>
</dbReference>
<dbReference type="Proteomes" id="UP000799778">
    <property type="component" value="Unassembled WGS sequence"/>
</dbReference>
<dbReference type="OrthoDB" id="3750626at2759"/>
<evidence type="ECO:0000313" key="1">
    <source>
        <dbReference type="EMBL" id="KAF2016278.1"/>
    </source>
</evidence>
<dbReference type="GeneID" id="54285430"/>
<dbReference type="AlphaFoldDB" id="A0A6A5XSJ9"/>
<organism evidence="1 2">
    <name type="scientific">Aaosphaeria arxii CBS 175.79</name>
    <dbReference type="NCBI Taxonomy" id="1450172"/>
    <lineage>
        <taxon>Eukaryota</taxon>
        <taxon>Fungi</taxon>
        <taxon>Dikarya</taxon>
        <taxon>Ascomycota</taxon>
        <taxon>Pezizomycotina</taxon>
        <taxon>Dothideomycetes</taxon>
        <taxon>Pleosporomycetidae</taxon>
        <taxon>Pleosporales</taxon>
        <taxon>Pleosporales incertae sedis</taxon>
        <taxon>Aaosphaeria</taxon>
    </lineage>
</organism>